<sequence>MYSGAVARGLWFRTVWAKAVYLICVTGCSPLYIRGDCVIQRQLARTILSLCTSQDAPPLFAPDSEIYRCTVIWTRTLANRYNLHCLFNQGIPMKSRPLFPLLFLLTACTAIHSIGTQFKPMVEPQDGDRARVRVSANMLVRGSPNTSCMDWNSEQTGTILGGIVGSKGFRDRSLGIPDPNHSKARDYAEFYVRTGEPFTLMLTNTPESRMTCSVGATFIPDKDHDYEFVLLTAMRGSLSSQCSVQAYDVTGGQSTPIAISEARSCH</sequence>
<evidence type="ECO:0000313" key="1">
    <source>
        <dbReference type="EMBL" id="EHM50615.1"/>
    </source>
</evidence>
<proteinExistence type="predicted"/>
<comment type="caution">
    <text evidence="1">The sequence shown here is derived from an EMBL/GenBank/DDBJ whole genome shotgun (WGS) entry which is preliminary data.</text>
</comment>
<dbReference type="HOGENOM" id="CLU_1044652_0_0_6"/>
<dbReference type="EMBL" id="AGCM01000177">
    <property type="protein sequence ID" value="EHM50615.1"/>
    <property type="molecule type" value="Genomic_DNA"/>
</dbReference>
<dbReference type="STRING" id="797473.HMPREF9080_02759"/>
<dbReference type="Proteomes" id="UP000004750">
    <property type="component" value="Unassembled WGS sequence"/>
</dbReference>
<evidence type="ECO:0000313" key="2">
    <source>
        <dbReference type="Proteomes" id="UP000004750"/>
    </source>
</evidence>
<dbReference type="AlphaFoldDB" id="G9ZIZ1"/>
<accession>G9ZIZ1</accession>
<gene>
    <name evidence="1" type="ORF">HMPREF9080_02759</name>
</gene>
<name>G9ZIZ1_9GAMM</name>
<protein>
    <submittedName>
        <fullName evidence="1">Uncharacterized protein</fullName>
    </submittedName>
</protein>
<reference evidence="1 2" key="1">
    <citation type="submission" date="2011-08" db="EMBL/GenBank/DDBJ databases">
        <authorList>
            <person name="Weinstock G."/>
            <person name="Sodergren E."/>
            <person name="Clifton S."/>
            <person name="Fulton L."/>
            <person name="Fulton B."/>
            <person name="Courtney L."/>
            <person name="Fronick C."/>
            <person name="Harrison M."/>
            <person name="Strong C."/>
            <person name="Farmer C."/>
            <person name="Delahaunty K."/>
            <person name="Markovic C."/>
            <person name="Hall O."/>
            <person name="Minx P."/>
            <person name="Tomlinson C."/>
            <person name="Mitreva M."/>
            <person name="Hou S."/>
            <person name="Chen J."/>
            <person name="Wollam A."/>
            <person name="Pepin K.H."/>
            <person name="Johnson M."/>
            <person name="Bhonagiri V."/>
            <person name="Zhang X."/>
            <person name="Suruliraj S."/>
            <person name="Warren W."/>
            <person name="Chinwalla A."/>
            <person name="Mardis E.R."/>
            <person name="Wilson R.K."/>
        </authorList>
    </citation>
    <scope>NUCLEOTIDE SEQUENCE [LARGE SCALE GENOMIC DNA]</scope>
    <source>
        <strain evidence="1 2">F0432</strain>
    </source>
</reference>
<organism evidence="1 2">
    <name type="scientific">Cardiobacterium valvarum F0432</name>
    <dbReference type="NCBI Taxonomy" id="797473"/>
    <lineage>
        <taxon>Bacteria</taxon>
        <taxon>Pseudomonadati</taxon>
        <taxon>Pseudomonadota</taxon>
        <taxon>Gammaproteobacteria</taxon>
        <taxon>Cardiobacteriales</taxon>
        <taxon>Cardiobacteriaceae</taxon>
        <taxon>Cardiobacterium</taxon>
    </lineage>
</organism>